<gene>
    <name evidence="3" type="ORF">FHG66_16545</name>
</gene>
<dbReference type="EMBL" id="VDFU01000025">
    <property type="protein sequence ID" value="TNC47485.1"/>
    <property type="molecule type" value="Genomic_DNA"/>
</dbReference>
<feature type="region of interest" description="Disordered" evidence="1">
    <location>
        <begin position="142"/>
        <end position="238"/>
    </location>
</feature>
<organism evidence="3 4">
    <name type="scientific">Rubellimicrobium rubrum</name>
    <dbReference type="NCBI Taxonomy" id="2585369"/>
    <lineage>
        <taxon>Bacteria</taxon>
        <taxon>Pseudomonadati</taxon>
        <taxon>Pseudomonadota</taxon>
        <taxon>Alphaproteobacteria</taxon>
        <taxon>Rhodobacterales</taxon>
        <taxon>Roseobacteraceae</taxon>
        <taxon>Rubellimicrobium</taxon>
    </lineage>
</organism>
<dbReference type="InterPro" id="IPR052344">
    <property type="entry name" value="Transposase-related"/>
</dbReference>
<name>A0A5C4MNV0_9RHOB</name>
<evidence type="ECO:0000313" key="4">
    <source>
        <dbReference type="Proteomes" id="UP000305887"/>
    </source>
</evidence>
<feature type="domain" description="Transposase IS66 central" evidence="2">
    <location>
        <begin position="27"/>
        <end position="149"/>
    </location>
</feature>
<dbReference type="AlphaFoldDB" id="A0A5C4MNV0"/>
<dbReference type="OrthoDB" id="9800877at2"/>
<feature type="region of interest" description="Disordered" evidence="1">
    <location>
        <begin position="1"/>
        <end position="21"/>
    </location>
</feature>
<dbReference type="PANTHER" id="PTHR33678:SF1">
    <property type="entry name" value="BLL1576 PROTEIN"/>
    <property type="match status" value="1"/>
</dbReference>
<feature type="compositionally biased region" description="Basic residues" evidence="1">
    <location>
        <begin position="193"/>
        <end position="202"/>
    </location>
</feature>
<sequence length="286" mass="32473">MVVMSALGTAARPRRPSPWSSDPWRTLARYRFSTDRKGQHPKDHLSGFCGWMHVDGYAGFEDLYRAGSVREVACLAHVRRKFVDGHRAQGSALAEEAIGRIAQLYAVEAEARGSPPDQRVAIRQARAKPVFEDLERWLVAQAPRHLRQEPPRYSDPLRAGPNGTAQALSRARPARDRQQRAVVRPRSADNGKRRAQHARHRPRPEEPPVRGLGGGRPRRGHRRHPERDSQAQRCRPAGLARPVPWRACLTTRSPGDDLLPWRPRAQQIRRTPTKQFGRLRIFIGYA</sequence>
<protein>
    <submittedName>
        <fullName evidence="3">Transposase</fullName>
    </submittedName>
</protein>
<proteinExistence type="predicted"/>
<evidence type="ECO:0000256" key="1">
    <source>
        <dbReference type="SAM" id="MobiDB-lite"/>
    </source>
</evidence>
<reference evidence="3 4" key="1">
    <citation type="submission" date="2019-06" db="EMBL/GenBank/DDBJ databases">
        <title>YIM 131921 draft genome.</title>
        <authorList>
            <person name="Jiang L."/>
        </authorList>
    </citation>
    <scope>NUCLEOTIDE SEQUENCE [LARGE SCALE GENOMIC DNA]</scope>
    <source>
        <strain evidence="3 4">YIM 131921</strain>
    </source>
</reference>
<dbReference type="PANTHER" id="PTHR33678">
    <property type="entry name" value="BLL1576 PROTEIN"/>
    <property type="match status" value="1"/>
</dbReference>
<accession>A0A5C4MNV0</accession>
<dbReference type="Proteomes" id="UP000305887">
    <property type="component" value="Unassembled WGS sequence"/>
</dbReference>
<comment type="caution">
    <text evidence="3">The sequence shown here is derived from an EMBL/GenBank/DDBJ whole genome shotgun (WGS) entry which is preliminary data.</text>
</comment>
<evidence type="ECO:0000313" key="3">
    <source>
        <dbReference type="EMBL" id="TNC47485.1"/>
    </source>
</evidence>
<dbReference type="InterPro" id="IPR004291">
    <property type="entry name" value="Transposase_IS66_central"/>
</dbReference>
<evidence type="ECO:0000259" key="2">
    <source>
        <dbReference type="Pfam" id="PF03050"/>
    </source>
</evidence>
<keyword evidence="4" id="KW-1185">Reference proteome</keyword>
<dbReference type="Pfam" id="PF03050">
    <property type="entry name" value="DDE_Tnp_IS66"/>
    <property type="match status" value="1"/>
</dbReference>